<reference evidence="14 15" key="1">
    <citation type="submission" date="2019-08" db="EMBL/GenBank/DDBJ databases">
        <title>Isolation and enrichment of carboxydotrophic bacteria from anaerobic sludge for the production of bio-based chemicals from syngas.</title>
        <authorList>
            <person name="Antares A.L."/>
            <person name="Moreira J."/>
            <person name="Diender M."/>
            <person name="Parshina S.N."/>
            <person name="Stams A.J.M."/>
            <person name="Alves M."/>
            <person name="Alves J.I."/>
            <person name="Sousa D.Z."/>
        </authorList>
    </citation>
    <scope>NUCLEOTIDE SEQUENCE [LARGE SCALE GENOMIC DNA]</scope>
    <source>
        <strain evidence="14 15">JM</strain>
    </source>
</reference>
<organism evidence="14 15">
    <name type="scientific">Acetobacterium wieringae</name>
    <dbReference type="NCBI Taxonomy" id="52694"/>
    <lineage>
        <taxon>Bacteria</taxon>
        <taxon>Bacillati</taxon>
        <taxon>Bacillota</taxon>
        <taxon>Clostridia</taxon>
        <taxon>Eubacteriales</taxon>
        <taxon>Eubacteriaceae</taxon>
        <taxon>Acetobacterium</taxon>
    </lineage>
</organism>
<dbReference type="Gene3D" id="1.10.287.70">
    <property type="match status" value="1"/>
</dbReference>
<feature type="transmembrane region" description="Helical" evidence="12">
    <location>
        <begin position="88"/>
        <end position="107"/>
    </location>
</feature>
<keyword evidence="3" id="KW-0633">Potassium transport</keyword>
<keyword evidence="2" id="KW-0813">Transport</keyword>
<dbReference type="EMBL" id="VSLA01000028">
    <property type="protein sequence ID" value="TYC83914.1"/>
    <property type="molecule type" value="Genomic_DNA"/>
</dbReference>
<dbReference type="SUPFAM" id="SSF81324">
    <property type="entry name" value="Voltage-gated potassium channels"/>
    <property type="match status" value="1"/>
</dbReference>
<evidence type="ECO:0000256" key="9">
    <source>
        <dbReference type="ARBA" id="ARBA00023065"/>
    </source>
</evidence>
<gene>
    <name evidence="14" type="ORF">FXB42_14805</name>
</gene>
<evidence type="ECO:0000256" key="3">
    <source>
        <dbReference type="ARBA" id="ARBA00022538"/>
    </source>
</evidence>
<name>A0A5D0WIU7_9FIRM</name>
<protein>
    <submittedName>
        <fullName evidence="14">Ion transporter</fullName>
    </submittedName>
</protein>
<keyword evidence="10 12" id="KW-0472">Membrane</keyword>
<keyword evidence="9" id="KW-0406">Ion transport</keyword>
<evidence type="ECO:0000256" key="7">
    <source>
        <dbReference type="ARBA" id="ARBA00022958"/>
    </source>
</evidence>
<keyword evidence="5" id="KW-0631">Potassium channel</keyword>
<dbReference type="Proteomes" id="UP000322619">
    <property type="component" value="Unassembled WGS sequence"/>
</dbReference>
<evidence type="ECO:0000256" key="11">
    <source>
        <dbReference type="ARBA" id="ARBA00023303"/>
    </source>
</evidence>
<dbReference type="InterPro" id="IPR027359">
    <property type="entry name" value="Volt_channel_dom_sf"/>
</dbReference>
<proteinExistence type="predicted"/>
<evidence type="ECO:0000259" key="13">
    <source>
        <dbReference type="Pfam" id="PF00520"/>
    </source>
</evidence>
<evidence type="ECO:0000256" key="4">
    <source>
        <dbReference type="ARBA" id="ARBA00022692"/>
    </source>
</evidence>
<sequence>MKTQNPKDWKSTLDQIINGIDTPLGRAFDIVLICSISISSLLIIVDSVTTIHAQWGAVISLLQSFFLLVFSLEYILRLLVTPRKRDYLFSFYGVVDFIAIAPVYLSFFISFGSFFPIVRILRLLRLFSVFKMGRYITESGALLKALRASKTKISVFLFTLIFIVIIVGALMYTIEGPEHGFVSIPESMYWAVVTISTVGYGDISPQTELGKFLASALMLVGYGIIAVPTGIITSELTQVAKEKTSRQKCPGCGHLKNPQGAQYCNQCGQKL</sequence>
<feature type="transmembrane region" description="Helical" evidence="12">
    <location>
        <begin position="212"/>
        <end position="232"/>
    </location>
</feature>
<comment type="caution">
    <text evidence="14">The sequence shown here is derived from an EMBL/GenBank/DDBJ whole genome shotgun (WGS) entry which is preliminary data.</text>
</comment>
<dbReference type="PRINTS" id="PR00169">
    <property type="entry name" value="KCHANNEL"/>
</dbReference>
<evidence type="ECO:0000256" key="2">
    <source>
        <dbReference type="ARBA" id="ARBA00022448"/>
    </source>
</evidence>
<evidence type="ECO:0000256" key="8">
    <source>
        <dbReference type="ARBA" id="ARBA00022989"/>
    </source>
</evidence>
<dbReference type="GO" id="GO:0001508">
    <property type="term" value="P:action potential"/>
    <property type="evidence" value="ECO:0007669"/>
    <property type="project" value="TreeGrafter"/>
</dbReference>
<feature type="transmembrane region" description="Helical" evidence="12">
    <location>
        <begin position="27"/>
        <end position="45"/>
    </location>
</feature>
<dbReference type="PANTHER" id="PTHR11537:SF254">
    <property type="entry name" value="POTASSIUM VOLTAGE-GATED CHANNEL PROTEIN SHAB"/>
    <property type="match status" value="1"/>
</dbReference>
<feature type="domain" description="Ion transport" evidence="13">
    <location>
        <begin position="26"/>
        <end position="242"/>
    </location>
</feature>
<accession>A0A5D0WIU7</accession>
<dbReference type="InterPro" id="IPR028325">
    <property type="entry name" value="VG_K_chnl"/>
</dbReference>
<dbReference type="Gene3D" id="1.20.120.350">
    <property type="entry name" value="Voltage-gated potassium channels. Chain C"/>
    <property type="match status" value="1"/>
</dbReference>
<dbReference type="AlphaFoldDB" id="A0A5D0WIU7"/>
<evidence type="ECO:0000313" key="14">
    <source>
        <dbReference type="EMBL" id="TYC83914.1"/>
    </source>
</evidence>
<dbReference type="InterPro" id="IPR005821">
    <property type="entry name" value="Ion_trans_dom"/>
</dbReference>
<evidence type="ECO:0000256" key="1">
    <source>
        <dbReference type="ARBA" id="ARBA00004141"/>
    </source>
</evidence>
<feature type="transmembrane region" description="Helical" evidence="12">
    <location>
        <begin position="153"/>
        <end position="174"/>
    </location>
</feature>
<evidence type="ECO:0000256" key="6">
    <source>
        <dbReference type="ARBA" id="ARBA00022882"/>
    </source>
</evidence>
<dbReference type="Pfam" id="PF00520">
    <property type="entry name" value="Ion_trans"/>
    <property type="match status" value="1"/>
</dbReference>
<evidence type="ECO:0000256" key="5">
    <source>
        <dbReference type="ARBA" id="ARBA00022826"/>
    </source>
</evidence>
<dbReference type="GO" id="GO:0005249">
    <property type="term" value="F:voltage-gated potassium channel activity"/>
    <property type="evidence" value="ECO:0007669"/>
    <property type="project" value="InterPro"/>
</dbReference>
<evidence type="ECO:0000313" key="15">
    <source>
        <dbReference type="Proteomes" id="UP000322619"/>
    </source>
</evidence>
<dbReference type="RefSeq" id="WP_148638473.1">
    <property type="nucleotide sequence ID" value="NZ_VSLA01000028.1"/>
</dbReference>
<dbReference type="GO" id="GO:0008076">
    <property type="term" value="C:voltage-gated potassium channel complex"/>
    <property type="evidence" value="ECO:0007669"/>
    <property type="project" value="InterPro"/>
</dbReference>
<keyword evidence="4 12" id="KW-0812">Transmembrane</keyword>
<dbReference type="PANTHER" id="PTHR11537">
    <property type="entry name" value="VOLTAGE-GATED POTASSIUM CHANNEL"/>
    <property type="match status" value="1"/>
</dbReference>
<comment type="subcellular location">
    <subcellularLocation>
        <location evidence="1">Membrane</location>
        <topology evidence="1">Multi-pass membrane protein</topology>
    </subcellularLocation>
</comment>
<feature type="transmembrane region" description="Helical" evidence="12">
    <location>
        <begin position="57"/>
        <end position="76"/>
    </location>
</feature>
<keyword evidence="7" id="KW-0630">Potassium</keyword>
<keyword evidence="11" id="KW-0407">Ion channel</keyword>
<keyword evidence="8 12" id="KW-1133">Transmembrane helix</keyword>
<evidence type="ECO:0000256" key="12">
    <source>
        <dbReference type="SAM" id="Phobius"/>
    </source>
</evidence>
<keyword evidence="6" id="KW-0851">Voltage-gated channel</keyword>
<evidence type="ECO:0000256" key="10">
    <source>
        <dbReference type="ARBA" id="ARBA00023136"/>
    </source>
</evidence>